<gene>
    <name evidence="6" type="ORF">FHR82_004843</name>
</gene>
<name>A0A7W7Q7P9_9PSEU</name>
<protein>
    <submittedName>
        <fullName evidence="6">Release factor glutamine methyltransferase</fullName>
        <ecNumber evidence="6">2.1.1.297</ecNumber>
    </submittedName>
</protein>
<evidence type="ECO:0000256" key="3">
    <source>
        <dbReference type="ARBA" id="ARBA00022679"/>
    </source>
</evidence>
<dbReference type="AlphaFoldDB" id="A0A7W7Q7P9"/>
<keyword evidence="2 6" id="KW-0489">Methyltransferase</keyword>
<keyword evidence="4" id="KW-0949">S-adenosyl-L-methionine</keyword>
<dbReference type="PANTHER" id="PTHR45875">
    <property type="entry name" value="METHYLTRANSFERASE N6AMT1"/>
    <property type="match status" value="1"/>
</dbReference>
<feature type="compositionally biased region" description="Basic and acidic residues" evidence="5">
    <location>
        <begin position="177"/>
        <end position="186"/>
    </location>
</feature>
<dbReference type="GO" id="GO:0032259">
    <property type="term" value="P:methylation"/>
    <property type="evidence" value="ECO:0007669"/>
    <property type="project" value="UniProtKB-KW"/>
</dbReference>
<dbReference type="EC" id="2.1.1.297" evidence="6"/>
<dbReference type="InterPro" id="IPR029063">
    <property type="entry name" value="SAM-dependent_MTases_sf"/>
</dbReference>
<reference evidence="6 7" key="1">
    <citation type="submission" date="2020-08" db="EMBL/GenBank/DDBJ databases">
        <title>Genomic Encyclopedia of Type Strains, Phase III (KMG-III): the genomes of soil and plant-associated and newly described type strains.</title>
        <authorList>
            <person name="Whitman W."/>
        </authorList>
    </citation>
    <scope>NUCLEOTIDE SEQUENCE [LARGE SCALE GENOMIC DNA]</scope>
    <source>
        <strain evidence="6 7">CECT 8960</strain>
    </source>
</reference>
<dbReference type="CDD" id="cd02440">
    <property type="entry name" value="AdoMet_MTases"/>
    <property type="match status" value="1"/>
</dbReference>
<evidence type="ECO:0000256" key="1">
    <source>
        <dbReference type="ARBA" id="ARBA00006149"/>
    </source>
</evidence>
<organism evidence="6 7">
    <name type="scientific">Actinophytocola algeriensis</name>
    <dbReference type="NCBI Taxonomy" id="1768010"/>
    <lineage>
        <taxon>Bacteria</taxon>
        <taxon>Bacillati</taxon>
        <taxon>Actinomycetota</taxon>
        <taxon>Actinomycetes</taxon>
        <taxon>Pseudonocardiales</taxon>
        <taxon>Pseudonocardiaceae</taxon>
    </lineage>
</organism>
<accession>A0A7W7Q7P9</accession>
<dbReference type="SUPFAM" id="SSF53335">
    <property type="entry name" value="S-adenosyl-L-methionine-dependent methyltransferases"/>
    <property type="match status" value="1"/>
</dbReference>
<dbReference type="PANTHER" id="PTHR45875:SF1">
    <property type="entry name" value="METHYLTRANSFERASE N6AMT1"/>
    <property type="match status" value="1"/>
</dbReference>
<dbReference type="InterPro" id="IPR052190">
    <property type="entry name" value="Euk-Arch_PrmC-MTase"/>
</dbReference>
<evidence type="ECO:0000313" key="7">
    <source>
        <dbReference type="Proteomes" id="UP000520767"/>
    </source>
</evidence>
<comment type="caution">
    <text evidence="6">The sequence shown here is derived from an EMBL/GenBank/DDBJ whole genome shotgun (WGS) entry which is preliminary data.</text>
</comment>
<evidence type="ECO:0000256" key="2">
    <source>
        <dbReference type="ARBA" id="ARBA00022603"/>
    </source>
</evidence>
<feature type="region of interest" description="Disordered" evidence="5">
    <location>
        <begin position="165"/>
        <end position="186"/>
    </location>
</feature>
<dbReference type="PROSITE" id="PS00092">
    <property type="entry name" value="N6_MTASE"/>
    <property type="match status" value="1"/>
</dbReference>
<evidence type="ECO:0000256" key="4">
    <source>
        <dbReference type="ARBA" id="ARBA00022691"/>
    </source>
</evidence>
<dbReference type="GO" id="GO:0035657">
    <property type="term" value="C:eRF1 methyltransferase complex"/>
    <property type="evidence" value="ECO:0007669"/>
    <property type="project" value="TreeGrafter"/>
</dbReference>
<dbReference type="GO" id="GO:0003676">
    <property type="term" value="F:nucleic acid binding"/>
    <property type="evidence" value="ECO:0007669"/>
    <property type="project" value="InterPro"/>
</dbReference>
<dbReference type="EMBL" id="JACHJQ010000005">
    <property type="protein sequence ID" value="MBB4908590.1"/>
    <property type="molecule type" value="Genomic_DNA"/>
</dbReference>
<proteinExistence type="inferred from homology"/>
<keyword evidence="7" id="KW-1185">Reference proteome</keyword>
<dbReference type="GO" id="GO:0102559">
    <property type="term" value="F:peptide chain release factor N(5)-glutamine methyltransferase activity"/>
    <property type="evidence" value="ECO:0007669"/>
    <property type="project" value="UniProtKB-EC"/>
</dbReference>
<dbReference type="Gene3D" id="3.40.50.150">
    <property type="entry name" value="Vaccinia Virus protein VP39"/>
    <property type="match status" value="1"/>
</dbReference>
<dbReference type="Proteomes" id="UP000520767">
    <property type="component" value="Unassembled WGS sequence"/>
</dbReference>
<comment type="similarity">
    <text evidence="1">Belongs to the eukaryotic/archaeal PrmC-related family.</text>
</comment>
<sequence>MTAVDCSRRAALATRFNTAVRGIRVRVERGDAFARTNGRRFDLVIANPPYVPGEPALPARGAARAWDAGVDGRAVLDRLCAAAPALLAPGGTLLVVHSALCRVSTTLRQLRDGGLTASVVARAEEPFGPVMRAREHLLRERGLIAEGQRHEELVVVRADRVPARVPRPRVSATTSTEHGRDPVTSE</sequence>
<evidence type="ECO:0000313" key="6">
    <source>
        <dbReference type="EMBL" id="MBB4908590.1"/>
    </source>
</evidence>
<dbReference type="InterPro" id="IPR002052">
    <property type="entry name" value="DNA_methylase_N6_adenine_CS"/>
</dbReference>
<evidence type="ECO:0000256" key="5">
    <source>
        <dbReference type="SAM" id="MobiDB-lite"/>
    </source>
</evidence>
<keyword evidence="3 6" id="KW-0808">Transferase</keyword>